<evidence type="ECO:0000313" key="4">
    <source>
        <dbReference type="Proteomes" id="UP000251937"/>
    </source>
</evidence>
<dbReference type="Proteomes" id="UP000190669">
    <property type="component" value="Unassembled WGS sequence"/>
</dbReference>
<keyword evidence="3" id="KW-1185">Reference proteome</keyword>
<dbReference type="AlphaFoldDB" id="A0AAX2IPV5"/>
<evidence type="ECO:0000313" key="3">
    <source>
        <dbReference type="Proteomes" id="UP000190669"/>
    </source>
</evidence>
<evidence type="ECO:0008006" key="5">
    <source>
        <dbReference type="Google" id="ProtNLM"/>
    </source>
</evidence>
<reference evidence="1 3" key="1">
    <citation type="submission" date="2017-02" db="EMBL/GenBank/DDBJ databases">
        <authorList>
            <person name="Varghese N."/>
            <person name="Submissions S."/>
        </authorList>
    </citation>
    <scope>NUCLEOTIDE SEQUENCE [LARGE SCALE GENOMIC DNA]</scope>
    <source>
        <strain evidence="1 3">DSM 16775</strain>
    </source>
</reference>
<accession>A0AAX2IPV5</accession>
<comment type="caution">
    <text evidence="2">The sequence shown here is derived from an EMBL/GenBank/DDBJ whole genome shotgun (WGS) entry which is preliminary data.</text>
</comment>
<evidence type="ECO:0000313" key="1">
    <source>
        <dbReference type="EMBL" id="SKC06979.1"/>
    </source>
</evidence>
<reference evidence="2 4" key="2">
    <citation type="submission" date="2018-06" db="EMBL/GenBank/DDBJ databases">
        <authorList>
            <consortium name="Pathogen Informatics"/>
            <person name="Doyle S."/>
        </authorList>
    </citation>
    <scope>NUCLEOTIDE SEQUENCE [LARGE SCALE GENOMIC DNA]</scope>
    <source>
        <strain evidence="2 4">NCTC11212</strain>
    </source>
</reference>
<dbReference type="RefSeq" id="WP_123920745.1">
    <property type="nucleotide sequence ID" value="NZ_CP033934.1"/>
</dbReference>
<name>A0AAX2IPV5_9FLAO</name>
<evidence type="ECO:0000313" key="2">
    <source>
        <dbReference type="EMBL" id="SQA91823.1"/>
    </source>
</evidence>
<gene>
    <name evidence="2" type="ORF">NCTC11212_03460</name>
    <name evidence="1" type="ORF">SAMN05421800_12627</name>
</gene>
<proteinExistence type="predicted"/>
<dbReference type="EMBL" id="FUZE01000026">
    <property type="protein sequence ID" value="SKC06979.1"/>
    <property type="molecule type" value="Genomic_DNA"/>
</dbReference>
<dbReference type="Proteomes" id="UP000251937">
    <property type="component" value="Unassembled WGS sequence"/>
</dbReference>
<protein>
    <recommendedName>
        <fullName evidence="5">Lipoprotein</fullName>
    </recommendedName>
</protein>
<sequence length="121" mass="14121">MKKIMFLLFLSFCFYNCQTKKMTISSEPFNITKKIVSFKENAEAYILISDKKDIVEVFKDSSNINCREIILGKKYTFKVIPVSDLIQHGASSPPEYILNDSTIINYNHYYSLEKRQNICVK</sequence>
<organism evidence="2 4">
    <name type="scientific">Chryseobacterium balustinum</name>
    <dbReference type="NCBI Taxonomy" id="246"/>
    <lineage>
        <taxon>Bacteria</taxon>
        <taxon>Pseudomonadati</taxon>
        <taxon>Bacteroidota</taxon>
        <taxon>Flavobacteriia</taxon>
        <taxon>Flavobacteriales</taxon>
        <taxon>Weeksellaceae</taxon>
        <taxon>Chryseobacterium group</taxon>
        <taxon>Chryseobacterium</taxon>
    </lineage>
</organism>
<dbReference type="EMBL" id="UAVR01000017">
    <property type="protein sequence ID" value="SQA91823.1"/>
    <property type="molecule type" value="Genomic_DNA"/>
</dbReference>